<feature type="compositionally biased region" description="Basic and acidic residues" evidence="1">
    <location>
        <begin position="55"/>
        <end position="74"/>
    </location>
</feature>
<dbReference type="Proteomes" id="UP000799421">
    <property type="component" value="Unassembled WGS sequence"/>
</dbReference>
<feature type="region of interest" description="Disordered" evidence="1">
    <location>
        <begin position="1"/>
        <end position="74"/>
    </location>
</feature>
<name>A0A6A7BTA1_9PEZI</name>
<dbReference type="PANTHER" id="PTHR13282:SF6">
    <property type="entry name" value="PROTEIN FAM32A"/>
    <property type="match status" value="1"/>
</dbReference>
<evidence type="ECO:0000313" key="3">
    <source>
        <dbReference type="Proteomes" id="UP000799421"/>
    </source>
</evidence>
<sequence>MSDYHAVKGGLKLKGSGIVKKKEKKKEKKKPSKANEIEKTNTSNGGEEEGLETPEQEKDLEKNDDTTALHRRKTEAELRFEEFRRKRLKEQVREAKTHKQRVEELNKYLERLSEHHDMPRIGPG</sequence>
<dbReference type="OrthoDB" id="205403at2759"/>
<dbReference type="Pfam" id="PF08555">
    <property type="entry name" value="FAM32A"/>
    <property type="match status" value="1"/>
</dbReference>
<protein>
    <submittedName>
        <fullName evidence="2">DUF1754-domain-containing protein</fullName>
    </submittedName>
</protein>
<accession>A0A6A7BTA1</accession>
<feature type="compositionally biased region" description="Low complexity" evidence="1">
    <location>
        <begin position="7"/>
        <end position="18"/>
    </location>
</feature>
<feature type="compositionally biased region" description="Basic residues" evidence="1">
    <location>
        <begin position="19"/>
        <end position="32"/>
    </location>
</feature>
<evidence type="ECO:0000313" key="2">
    <source>
        <dbReference type="EMBL" id="KAF2858440.1"/>
    </source>
</evidence>
<reference evidence="2" key="1">
    <citation type="journal article" date="2020" name="Stud. Mycol.">
        <title>101 Dothideomycetes genomes: a test case for predicting lifestyles and emergence of pathogens.</title>
        <authorList>
            <person name="Haridas S."/>
            <person name="Albert R."/>
            <person name="Binder M."/>
            <person name="Bloem J."/>
            <person name="Labutti K."/>
            <person name="Salamov A."/>
            <person name="Andreopoulos B."/>
            <person name="Baker S."/>
            <person name="Barry K."/>
            <person name="Bills G."/>
            <person name="Bluhm B."/>
            <person name="Cannon C."/>
            <person name="Castanera R."/>
            <person name="Culley D."/>
            <person name="Daum C."/>
            <person name="Ezra D."/>
            <person name="Gonzalez J."/>
            <person name="Henrissat B."/>
            <person name="Kuo A."/>
            <person name="Liang C."/>
            <person name="Lipzen A."/>
            <person name="Lutzoni F."/>
            <person name="Magnuson J."/>
            <person name="Mondo S."/>
            <person name="Nolan M."/>
            <person name="Ohm R."/>
            <person name="Pangilinan J."/>
            <person name="Park H.-J."/>
            <person name="Ramirez L."/>
            <person name="Alfaro M."/>
            <person name="Sun H."/>
            <person name="Tritt A."/>
            <person name="Yoshinaga Y."/>
            <person name="Zwiers L.-H."/>
            <person name="Turgeon B."/>
            <person name="Goodwin S."/>
            <person name="Spatafora J."/>
            <person name="Crous P."/>
            <person name="Grigoriev I."/>
        </authorList>
    </citation>
    <scope>NUCLEOTIDE SEQUENCE</scope>
    <source>
        <strain evidence="2">CBS 480.64</strain>
    </source>
</reference>
<keyword evidence="3" id="KW-1185">Reference proteome</keyword>
<gene>
    <name evidence="2" type="ORF">K470DRAFT_259852</name>
</gene>
<dbReference type="AlphaFoldDB" id="A0A6A7BTA1"/>
<proteinExistence type="predicted"/>
<dbReference type="EMBL" id="MU006010">
    <property type="protein sequence ID" value="KAF2858440.1"/>
    <property type="molecule type" value="Genomic_DNA"/>
</dbReference>
<organism evidence="2 3">
    <name type="scientific">Piedraia hortae CBS 480.64</name>
    <dbReference type="NCBI Taxonomy" id="1314780"/>
    <lineage>
        <taxon>Eukaryota</taxon>
        <taxon>Fungi</taxon>
        <taxon>Dikarya</taxon>
        <taxon>Ascomycota</taxon>
        <taxon>Pezizomycotina</taxon>
        <taxon>Dothideomycetes</taxon>
        <taxon>Dothideomycetidae</taxon>
        <taxon>Capnodiales</taxon>
        <taxon>Piedraiaceae</taxon>
        <taxon>Piedraia</taxon>
    </lineage>
</organism>
<dbReference type="InterPro" id="IPR013865">
    <property type="entry name" value="FAM32A"/>
</dbReference>
<evidence type="ECO:0000256" key="1">
    <source>
        <dbReference type="SAM" id="MobiDB-lite"/>
    </source>
</evidence>
<dbReference type="GO" id="GO:0005730">
    <property type="term" value="C:nucleolus"/>
    <property type="evidence" value="ECO:0007669"/>
    <property type="project" value="TreeGrafter"/>
</dbReference>
<dbReference type="PANTHER" id="PTHR13282">
    <property type="entry name" value="PROTEIN FAM32A"/>
    <property type="match status" value="1"/>
</dbReference>